<dbReference type="PROSITE" id="PS51186">
    <property type="entry name" value="GNAT"/>
    <property type="match status" value="1"/>
</dbReference>
<sequence length="190" mass="21976">MYLKKLIGNKTYLSPIDKNDYPKYTKWINDMEVSLGMTFANMLIDEESEKNALERLAKEQFNFAIILKENDEVIGNVGFPKLDYINRTGEVGIFIGDKNYWGNGYGKEALELLLDFGFNLLNLNNIYLRVYSFNTQAIRCYKKIGFKEAGKLREAKIIGGNKYDELYMDILAKEFKSPYVLSILENKINS</sequence>
<dbReference type="PANTHER" id="PTHR43415:SF3">
    <property type="entry name" value="GNAT-FAMILY ACETYLTRANSFERASE"/>
    <property type="match status" value="1"/>
</dbReference>
<proteinExistence type="predicted"/>
<dbReference type="Pfam" id="PF13302">
    <property type="entry name" value="Acetyltransf_3"/>
    <property type="match status" value="1"/>
</dbReference>
<organism evidence="2 3">
    <name type="scientific">Paraclostridium tenue</name>
    <dbReference type="NCBI Taxonomy" id="1737"/>
    <lineage>
        <taxon>Bacteria</taxon>
        <taxon>Bacillati</taxon>
        <taxon>Bacillota</taxon>
        <taxon>Clostridia</taxon>
        <taxon>Peptostreptococcales</taxon>
        <taxon>Peptostreptococcaceae</taxon>
        <taxon>Paraclostridium</taxon>
    </lineage>
</organism>
<dbReference type="CDD" id="cd04301">
    <property type="entry name" value="NAT_SF"/>
    <property type="match status" value="1"/>
</dbReference>
<dbReference type="SUPFAM" id="SSF55729">
    <property type="entry name" value="Acyl-CoA N-acyltransferases (Nat)"/>
    <property type="match status" value="1"/>
</dbReference>
<dbReference type="Proteomes" id="UP001400965">
    <property type="component" value="Unassembled WGS sequence"/>
</dbReference>
<name>A0ABP3XLN1_9FIRM</name>
<keyword evidence="3" id="KW-1185">Reference proteome</keyword>
<gene>
    <name evidence="2" type="ORF">GCM10008917_23810</name>
</gene>
<reference evidence="3" key="1">
    <citation type="journal article" date="2019" name="Int. J. Syst. Evol. Microbiol.">
        <title>The Global Catalogue of Microorganisms (GCM) 10K type strain sequencing project: providing services to taxonomists for standard genome sequencing and annotation.</title>
        <authorList>
            <consortium name="The Broad Institute Genomics Platform"/>
            <consortium name="The Broad Institute Genome Sequencing Center for Infectious Disease"/>
            <person name="Wu L."/>
            <person name="Ma J."/>
        </authorList>
    </citation>
    <scope>NUCLEOTIDE SEQUENCE [LARGE SCALE GENOMIC DNA]</scope>
    <source>
        <strain evidence="3">JCM 6486</strain>
    </source>
</reference>
<comment type="caution">
    <text evidence="2">The sequence shown here is derived from an EMBL/GenBank/DDBJ whole genome shotgun (WGS) entry which is preliminary data.</text>
</comment>
<dbReference type="Gene3D" id="3.40.630.30">
    <property type="match status" value="1"/>
</dbReference>
<dbReference type="InterPro" id="IPR016181">
    <property type="entry name" value="Acyl_CoA_acyltransferase"/>
</dbReference>
<dbReference type="RefSeq" id="WP_346046296.1">
    <property type="nucleotide sequence ID" value="NZ_BAAACP010000016.1"/>
</dbReference>
<dbReference type="EMBL" id="BAAACP010000016">
    <property type="protein sequence ID" value="GAA0865622.1"/>
    <property type="molecule type" value="Genomic_DNA"/>
</dbReference>
<evidence type="ECO:0000313" key="3">
    <source>
        <dbReference type="Proteomes" id="UP001400965"/>
    </source>
</evidence>
<accession>A0ABP3XLN1</accession>
<protein>
    <submittedName>
        <fullName evidence="2">GNAT family protein</fullName>
    </submittedName>
</protein>
<dbReference type="PANTHER" id="PTHR43415">
    <property type="entry name" value="SPERMIDINE N(1)-ACETYLTRANSFERASE"/>
    <property type="match status" value="1"/>
</dbReference>
<evidence type="ECO:0000313" key="2">
    <source>
        <dbReference type="EMBL" id="GAA0865622.1"/>
    </source>
</evidence>
<dbReference type="InterPro" id="IPR000182">
    <property type="entry name" value="GNAT_dom"/>
</dbReference>
<evidence type="ECO:0000259" key="1">
    <source>
        <dbReference type="PROSITE" id="PS51186"/>
    </source>
</evidence>
<feature type="domain" description="N-acetyltransferase" evidence="1">
    <location>
        <begin position="11"/>
        <end position="173"/>
    </location>
</feature>